<dbReference type="PANTHER" id="PTHR43591:SF24">
    <property type="entry name" value="2-METHOXY-6-POLYPRENYL-1,4-BENZOQUINOL METHYLASE, MITOCHONDRIAL"/>
    <property type="match status" value="1"/>
</dbReference>
<protein>
    <recommendedName>
        <fullName evidence="1">Methyltransferase type 11 domain-containing protein</fullName>
    </recommendedName>
</protein>
<dbReference type="InterPro" id="IPR013216">
    <property type="entry name" value="Methyltransf_11"/>
</dbReference>
<accession>A0ABM8CXP1</accession>
<dbReference type="RefSeq" id="WP_281879926.1">
    <property type="nucleotide sequence ID" value="NZ_AP026978.1"/>
</dbReference>
<dbReference type="SUPFAM" id="SSF53335">
    <property type="entry name" value="S-adenosyl-L-methionine-dependent methyltransferases"/>
    <property type="match status" value="1"/>
</dbReference>
<organism evidence="2 3">
    <name type="scientific">Nocardia sputorum</name>
    <dbReference type="NCBI Taxonomy" id="2984338"/>
    <lineage>
        <taxon>Bacteria</taxon>
        <taxon>Bacillati</taxon>
        <taxon>Actinomycetota</taxon>
        <taxon>Actinomycetes</taxon>
        <taxon>Mycobacteriales</taxon>
        <taxon>Nocardiaceae</taxon>
        <taxon>Nocardia</taxon>
    </lineage>
</organism>
<keyword evidence="3" id="KW-1185">Reference proteome</keyword>
<gene>
    <name evidence="2" type="ORF">IFM12276_27810</name>
</gene>
<sequence>MTTFGEKQSRGYDQRASRLLGGLYRRIAADIDASARPGAWVLDVGTGPGKMLARLRSRRPDLRLHGVDLSPHMIDLAETTLSGSATELAVGDVAALPYPDDSFDLVVSSLSMHEWPDLDRAVAELARVLRPGGAVAIYDFRFVRAAAGLSALRRFFDAATVRRETVRPRRHPIGLYARLTARVA</sequence>
<evidence type="ECO:0000313" key="3">
    <source>
        <dbReference type="Proteomes" id="UP001317870"/>
    </source>
</evidence>
<evidence type="ECO:0000313" key="2">
    <source>
        <dbReference type="EMBL" id="BDT99752.1"/>
    </source>
</evidence>
<evidence type="ECO:0000259" key="1">
    <source>
        <dbReference type="Pfam" id="PF08241"/>
    </source>
</evidence>
<dbReference type="EMBL" id="AP026978">
    <property type="protein sequence ID" value="BDT99752.1"/>
    <property type="molecule type" value="Genomic_DNA"/>
</dbReference>
<proteinExistence type="predicted"/>
<dbReference type="CDD" id="cd02440">
    <property type="entry name" value="AdoMet_MTases"/>
    <property type="match status" value="1"/>
</dbReference>
<name>A0ABM8CXP1_9NOCA</name>
<dbReference type="PANTHER" id="PTHR43591">
    <property type="entry name" value="METHYLTRANSFERASE"/>
    <property type="match status" value="1"/>
</dbReference>
<reference evidence="2 3" key="1">
    <citation type="submission" date="2022-11" db="EMBL/GenBank/DDBJ databases">
        <title>Genome Sequencing of Nocardia sp. ON39_IFM12276 and assembly.</title>
        <authorList>
            <person name="Shimojima M."/>
            <person name="Toyokawa M."/>
            <person name="Uesaka K."/>
        </authorList>
    </citation>
    <scope>NUCLEOTIDE SEQUENCE [LARGE SCALE GENOMIC DNA]</scope>
    <source>
        <strain evidence="2 3">IFM 12276</strain>
    </source>
</reference>
<dbReference type="Pfam" id="PF08241">
    <property type="entry name" value="Methyltransf_11"/>
    <property type="match status" value="1"/>
</dbReference>
<dbReference type="Proteomes" id="UP001317870">
    <property type="component" value="Chromosome"/>
</dbReference>
<dbReference type="InterPro" id="IPR029063">
    <property type="entry name" value="SAM-dependent_MTases_sf"/>
</dbReference>
<dbReference type="Gene3D" id="3.40.50.150">
    <property type="entry name" value="Vaccinia Virus protein VP39"/>
    <property type="match status" value="1"/>
</dbReference>
<feature type="domain" description="Methyltransferase type 11" evidence="1">
    <location>
        <begin position="42"/>
        <end position="137"/>
    </location>
</feature>